<evidence type="ECO:0000313" key="1">
    <source>
        <dbReference type="EMBL" id="ASU81534.1"/>
    </source>
</evidence>
<sequence>MEARDEAVALIARRISERDGLLGADRPDAEPFAASLLAELSGLGWRPTAARATGDVWRPTAGHDRATPAQVHAYADRIRGLITPSADQENGDADG</sequence>
<proteinExistence type="predicted"/>
<accession>A0A223S095</accession>
<dbReference type="AlphaFoldDB" id="A0A223S095"/>
<dbReference type="Proteomes" id="UP000215005">
    <property type="component" value="Chromosome"/>
</dbReference>
<name>A0A223S095_9ACTN</name>
<keyword evidence="2" id="KW-1185">Reference proteome</keyword>
<protein>
    <submittedName>
        <fullName evidence="1">Uncharacterized protein</fullName>
    </submittedName>
</protein>
<dbReference type="EMBL" id="CP022753">
    <property type="protein sequence ID" value="ASU81534.1"/>
    <property type="molecule type" value="Genomic_DNA"/>
</dbReference>
<reference evidence="1 2" key="1">
    <citation type="submission" date="2017-08" db="EMBL/GenBank/DDBJ databases">
        <title>The complete genome sequence of Nocardiopsis gilva YIM 90087.</title>
        <authorList>
            <person name="Yin M."/>
            <person name="Tang S."/>
        </authorList>
    </citation>
    <scope>NUCLEOTIDE SEQUENCE [LARGE SCALE GENOMIC DNA]</scope>
    <source>
        <strain evidence="1 2">YIM 90087</strain>
    </source>
</reference>
<gene>
    <name evidence="1" type="ORF">CDO52_00885</name>
</gene>
<evidence type="ECO:0000313" key="2">
    <source>
        <dbReference type="Proteomes" id="UP000215005"/>
    </source>
</evidence>
<dbReference type="KEGG" id="ngv:CDO52_00885"/>
<organism evidence="1 2">
    <name type="scientific">Nocardiopsis gilva YIM 90087</name>
    <dbReference type="NCBI Taxonomy" id="1235441"/>
    <lineage>
        <taxon>Bacteria</taxon>
        <taxon>Bacillati</taxon>
        <taxon>Actinomycetota</taxon>
        <taxon>Actinomycetes</taxon>
        <taxon>Streptosporangiales</taxon>
        <taxon>Nocardiopsidaceae</taxon>
        <taxon>Nocardiopsis</taxon>
    </lineage>
</organism>